<comment type="catalytic activity">
    <reaction evidence="15">
        <text>tungstate(in) + ATP + H2O = tungstate(out) + ADP + phosphate + H(+)</text>
        <dbReference type="Rhea" id="RHEA:35027"/>
        <dbReference type="ChEBI" id="CHEBI:15377"/>
        <dbReference type="ChEBI" id="CHEBI:15378"/>
        <dbReference type="ChEBI" id="CHEBI:30616"/>
        <dbReference type="ChEBI" id="CHEBI:43474"/>
        <dbReference type="ChEBI" id="CHEBI:46502"/>
        <dbReference type="ChEBI" id="CHEBI:456216"/>
        <dbReference type="EC" id="7.3.2.6"/>
    </reaction>
</comment>
<dbReference type="InterPro" id="IPR050093">
    <property type="entry name" value="ABC_SmlMolc_Importer"/>
</dbReference>
<dbReference type="GO" id="GO:1901238">
    <property type="term" value="F:ABC-type tungstate transporter activity"/>
    <property type="evidence" value="ECO:0007669"/>
    <property type="project" value="UniProtKB-EC"/>
</dbReference>
<name>A0A8T8LJ97_9EURY</name>
<dbReference type="GO" id="GO:0016887">
    <property type="term" value="F:ATP hydrolysis activity"/>
    <property type="evidence" value="ECO:0007669"/>
    <property type="project" value="InterPro"/>
</dbReference>
<comment type="function">
    <text evidence="18">Part of the ABC transporter complex XacGHIJK involved in the uptake of xylose and arabinose. Responsible for energy coupling to the transport system.</text>
</comment>
<keyword evidence="2" id="KW-0813">Transport</keyword>
<evidence type="ECO:0000256" key="16">
    <source>
        <dbReference type="ARBA" id="ARBA00050355"/>
    </source>
</evidence>
<evidence type="ECO:0000313" key="23">
    <source>
        <dbReference type="EMBL" id="QUO47153.1"/>
    </source>
</evidence>
<dbReference type="Gene3D" id="3.40.50.300">
    <property type="entry name" value="P-loop containing nucleotide triphosphate hydrolases"/>
    <property type="match status" value="1"/>
</dbReference>
<comment type="catalytic activity">
    <reaction evidence="17">
        <text>L-arabinose(out) + ATP + H2O = L-arabinose(in) + ADP + phosphate + H(+)</text>
        <dbReference type="Rhea" id="RHEA:30007"/>
        <dbReference type="ChEBI" id="CHEBI:15377"/>
        <dbReference type="ChEBI" id="CHEBI:15378"/>
        <dbReference type="ChEBI" id="CHEBI:17535"/>
        <dbReference type="ChEBI" id="CHEBI:30616"/>
        <dbReference type="ChEBI" id="CHEBI:43474"/>
        <dbReference type="ChEBI" id="CHEBI:456216"/>
        <dbReference type="EC" id="7.5.2.13"/>
    </reaction>
    <physiologicalReaction direction="left-to-right" evidence="17">
        <dbReference type="Rhea" id="RHEA:30008"/>
    </physiologicalReaction>
</comment>
<dbReference type="GO" id="GO:0015408">
    <property type="term" value="F:ABC-type ferric iron transporter activity"/>
    <property type="evidence" value="ECO:0007669"/>
    <property type="project" value="InterPro"/>
</dbReference>
<comment type="similarity">
    <text evidence="11">Belongs to the ABC transporter superfamily. Sulfate/tungstate importer (TC 3.A.1.6) family.</text>
</comment>
<dbReference type="GO" id="GO:0043190">
    <property type="term" value="C:ATP-binding cassette (ABC) transporter complex"/>
    <property type="evidence" value="ECO:0007669"/>
    <property type="project" value="InterPro"/>
</dbReference>
<keyword evidence="8" id="KW-0408">Iron</keyword>
<comment type="similarity">
    <text evidence="19">Belongs to the ABC transporter superfamily. Carbohydrate uptake transporter-1 (CUT1) (TC 3.A.1.1) family.</text>
</comment>
<evidence type="ECO:0000313" key="24">
    <source>
        <dbReference type="Proteomes" id="UP000679341"/>
    </source>
</evidence>
<dbReference type="EC" id="7.3.2.6" evidence="13"/>
<evidence type="ECO:0000256" key="4">
    <source>
        <dbReference type="ARBA" id="ARBA00022496"/>
    </source>
</evidence>
<evidence type="ECO:0000256" key="18">
    <source>
        <dbReference type="ARBA" id="ARBA00053454"/>
    </source>
</evidence>
<evidence type="ECO:0000256" key="19">
    <source>
        <dbReference type="ARBA" id="ARBA00061029"/>
    </source>
</evidence>
<dbReference type="Proteomes" id="UP000679341">
    <property type="component" value="Chromosome"/>
</dbReference>
<keyword evidence="7 23" id="KW-0067">ATP-binding</keyword>
<evidence type="ECO:0000256" key="7">
    <source>
        <dbReference type="ARBA" id="ARBA00022840"/>
    </source>
</evidence>
<feature type="domain" description="ABC transporter" evidence="22">
    <location>
        <begin position="7"/>
        <end position="243"/>
    </location>
</feature>
<protein>
    <recommendedName>
        <fullName evidence="14">Molybdate/tungstate import ATP-binding protein WtpC</fullName>
        <ecNumber evidence="13">7.3.2.6</ecNumber>
        <ecNumber evidence="21">7.5.2.13</ecNumber>
    </recommendedName>
</protein>
<accession>A0A8T8LJ97</accession>
<sequence>MTTEPQLSVRGITKRFGSAFELSATDLTVGDDEIVALLGPSGCGKTTILRCIAGVESPDSGSIEIGGQVVESSEVSAPPEERNVGMVYQNYAIWPHKTVYENVVFPLEHASHGIPESEYDERVSQMLELMEIPELADKPATDLSGGQQQRTALARALVYEPDLLLMDEPLSNLDRELRKQMRYELQRLQHELDVSVLYVTHDQEEAFYLADRVIILHEGRVVERGSPEELYESPQSAFTRRFIGARNPFEGRIEVDGSGGRVLTTDFLDVELTSTDYMSNGEGPDEVSCFLRPEDISICENGDSQGRIALRGTVVAEGILGDRYEVTVGFDDTDTELTVHCGEYRNLSRGDRLDLRVDPAAIQVYRNET</sequence>
<evidence type="ECO:0000256" key="21">
    <source>
        <dbReference type="ARBA" id="ARBA00066315"/>
    </source>
</evidence>
<dbReference type="Pfam" id="PF00005">
    <property type="entry name" value="ABC_tran"/>
    <property type="match status" value="1"/>
</dbReference>
<keyword evidence="24" id="KW-1185">Reference proteome</keyword>
<evidence type="ECO:0000256" key="14">
    <source>
        <dbReference type="ARBA" id="ARBA00041133"/>
    </source>
</evidence>
<evidence type="ECO:0000256" key="11">
    <source>
        <dbReference type="ARBA" id="ARBA00038307"/>
    </source>
</evidence>
<dbReference type="InterPro" id="IPR015853">
    <property type="entry name" value="ABC_transpr_FbpC"/>
</dbReference>
<dbReference type="SUPFAM" id="SSF50331">
    <property type="entry name" value="MOP-like"/>
    <property type="match status" value="1"/>
</dbReference>
<comment type="subunit">
    <text evidence="20">The complex is composed of two ATP-binding proteins (XacJ and XacK), two transmembrane proteins (XacH and XacI) and a solute-binding protein (XacG).</text>
</comment>
<dbReference type="CDD" id="cd03259">
    <property type="entry name" value="ABC_Carb_Solutes_like"/>
    <property type="match status" value="1"/>
</dbReference>
<evidence type="ECO:0000256" key="2">
    <source>
        <dbReference type="ARBA" id="ARBA00022448"/>
    </source>
</evidence>
<evidence type="ECO:0000259" key="22">
    <source>
        <dbReference type="PROSITE" id="PS50893"/>
    </source>
</evidence>
<dbReference type="EMBL" id="CP073695">
    <property type="protein sequence ID" value="QUO47153.1"/>
    <property type="molecule type" value="Genomic_DNA"/>
</dbReference>
<dbReference type="GO" id="GO:0005524">
    <property type="term" value="F:ATP binding"/>
    <property type="evidence" value="ECO:0007669"/>
    <property type="project" value="UniProtKB-KW"/>
</dbReference>
<reference evidence="23 24" key="1">
    <citation type="submission" date="2021-03" db="EMBL/GenBank/DDBJ databases">
        <title>Halorubrum sodomense MBLA0099, Whole genome shotgun sequencing.</title>
        <authorList>
            <person name="Seo M.-J."/>
            <person name="Cho E.-S."/>
            <person name="Hwang C.Y."/>
        </authorList>
    </citation>
    <scope>NUCLEOTIDE SEQUENCE [LARGE SCALE GENOMIC DNA]</scope>
    <source>
        <strain evidence="23 24">MBLA0099</strain>
    </source>
</reference>
<organism evidence="23 24">
    <name type="scientific">Halorubrum ruber</name>
    <dbReference type="NCBI Taxonomy" id="2982524"/>
    <lineage>
        <taxon>Archaea</taxon>
        <taxon>Methanobacteriati</taxon>
        <taxon>Methanobacteriota</taxon>
        <taxon>Stenosarchaea group</taxon>
        <taxon>Halobacteria</taxon>
        <taxon>Halobacteriales</taxon>
        <taxon>Haloferacaceae</taxon>
        <taxon>Halorubrum</taxon>
    </lineage>
</organism>
<dbReference type="Pfam" id="PF08402">
    <property type="entry name" value="TOBE_2"/>
    <property type="match status" value="1"/>
</dbReference>
<dbReference type="KEGG" id="hss:J7656_11245"/>
<keyword evidence="4" id="KW-0410">Iron transport</keyword>
<comment type="subcellular location">
    <subcellularLocation>
        <location evidence="1">Cell membrane</location>
        <topology evidence="1">Peripheral membrane protein</topology>
    </subcellularLocation>
</comment>
<dbReference type="OrthoDB" id="18368at2157"/>
<gene>
    <name evidence="23" type="ORF">J7656_11245</name>
</gene>
<dbReference type="InterPro" id="IPR003439">
    <property type="entry name" value="ABC_transporter-like_ATP-bd"/>
</dbReference>
<evidence type="ECO:0000256" key="3">
    <source>
        <dbReference type="ARBA" id="ARBA00022475"/>
    </source>
</evidence>
<keyword evidence="10" id="KW-0472">Membrane</keyword>
<evidence type="ECO:0000256" key="8">
    <source>
        <dbReference type="ARBA" id="ARBA00023004"/>
    </source>
</evidence>
<comment type="catalytic activity">
    <reaction evidence="16">
        <text>D-xylose(out) + ATP + H2O = D-xylose(in) + ADP + phosphate + H(+)</text>
        <dbReference type="Rhea" id="RHEA:29899"/>
        <dbReference type="ChEBI" id="CHEBI:15377"/>
        <dbReference type="ChEBI" id="CHEBI:15378"/>
        <dbReference type="ChEBI" id="CHEBI:30616"/>
        <dbReference type="ChEBI" id="CHEBI:43474"/>
        <dbReference type="ChEBI" id="CHEBI:53455"/>
        <dbReference type="ChEBI" id="CHEBI:456216"/>
        <dbReference type="EC" id="7.5.2.13"/>
    </reaction>
    <physiologicalReaction direction="left-to-right" evidence="16">
        <dbReference type="Rhea" id="RHEA:29900"/>
    </physiologicalReaction>
</comment>
<dbReference type="InterPro" id="IPR013611">
    <property type="entry name" value="Transp-assoc_OB_typ2"/>
</dbReference>
<dbReference type="SUPFAM" id="SSF52540">
    <property type="entry name" value="P-loop containing nucleoside triphosphate hydrolases"/>
    <property type="match status" value="1"/>
</dbReference>
<evidence type="ECO:0000256" key="10">
    <source>
        <dbReference type="ARBA" id="ARBA00023136"/>
    </source>
</evidence>
<dbReference type="SMART" id="SM00382">
    <property type="entry name" value="AAA"/>
    <property type="match status" value="1"/>
</dbReference>
<dbReference type="InterPro" id="IPR003593">
    <property type="entry name" value="AAA+_ATPase"/>
</dbReference>
<evidence type="ECO:0000256" key="20">
    <source>
        <dbReference type="ARBA" id="ARBA00065962"/>
    </source>
</evidence>
<dbReference type="RefSeq" id="WP_017342786.1">
    <property type="nucleotide sequence ID" value="NZ_CP073695.1"/>
</dbReference>
<dbReference type="EC" id="7.5.2.13" evidence="21"/>
<dbReference type="PROSITE" id="PS50893">
    <property type="entry name" value="ABC_TRANSPORTER_2"/>
    <property type="match status" value="1"/>
</dbReference>
<dbReference type="InterPro" id="IPR027417">
    <property type="entry name" value="P-loop_NTPase"/>
</dbReference>
<dbReference type="InterPro" id="IPR012340">
    <property type="entry name" value="NA-bd_OB-fold"/>
</dbReference>
<dbReference type="Gene3D" id="2.40.50.100">
    <property type="match status" value="1"/>
</dbReference>
<keyword evidence="5" id="KW-0500">Molybdenum</keyword>
<dbReference type="PANTHER" id="PTHR42781:SF4">
    <property type="entry name" value="SPERMIDINE_PUTRESCINE IMPORT ATP-BINDING PROTEIN POTA"/>
    <property type="match status" value="1"/>
</dbReference>
<evidence type="ECO:0000256" key="5">
    <source>
        <dbReference type="ARBA" id="ARBA00022505"/>
    </source>
</evidence>
<dbReference type="GeneID" id="64828123"/>
<proteinExistence type="inferred from homology"/>
<keyword evidence="9" id="KW-0406">Ion transport</keyword>
<dbReference type="PANTHER" id="PTHR42781">
    <property type="entry name" value="SPERMIDINE/PUTRESCINE IMPORT ATP-BINDING PROTEIN POTA"/>
    <property type="match status" value="1"/>
</dbReference>
<evidence type="ECO:0000256" key="17">
    <source>
        <dbReference type="ARBA" id="ARBA00051890"/>
    </source>
</evidence>
<dbReference type="FunFam" id="3.40.50.300:FF:000042">
    <property type="entry name" value="Maltose/maltodextrin ABC transporter, ATP-binding protein"/>
    <property type="match status" value="1"/>
</dbReference>
<keyword evidence="3" id="KW-1003">Cell membrane</keyword>
<dbReference type="AlphaFoldDB" id="A0A8T8LJ97"/>
<evidence type="ECO:0000256" key="12">
    <source>
        <dbReference type="ARBA" id="ARBA00038781"/>
    </source>
</evidence>
<evidence type="ECO:0000256" key="13">
    <source>
        <dbReference type="ARBA" id="ARBA00039025"/>
    </source>
</evidence>
<evidence type="ECO:0000256" key="6">
    <source>
        <dbReference type="ARBA" id="ARBA00022741"/>
    </source>
</evidence>
<dbReference type="Gene3D" id="2.40.50.140">
    <property type="entry name" value="Nucleic acid-binding proteins"/>
    <property type="match status" value="1"/>
</dbReference>
<evidence type="ECO:0000256" key="1">
    <source>
        <dbReference type="ARBA" id="ARBA00004202"/>
    </source>
</evidence>
<comment type="subunit">
    <text evidence="12">The complex is composed of two ATP-binding proteins (WtpC), two transmembrane proteins (WtpB) and a solute-binding protein (WtpA).</text>
</comment>
<keyword evidence="6" id="KW-0547">Nucleotide-binding</keyword>
<dbReference type="InterPro" id="IPR008995">
    <property type="entry name" value="Mo/tungstate-bd_C_term_dom"/>
</dbReference>
<evidence type="ECO:0000256" key="15">
    <source>
        <dbReference type="ARBA" id="ARBA00047936"/>
    </source>
</evidence>
<evidence type="ECO:0000256" key="9">
    <source>
        <dbReference type="ARBA" id="ARBA00023065"/>
    </source>
</evidence>